<gene>
    <name evidence="2" type="ORF">ALC57_04288</name>
</gene>
<dbReference type="Gene3D" id="3.40.630.30">
    <property type="match status" value="1"/>
</dbReference>
<keyword evidence="1" id="KW-0812">Transmembrane</keyword>
<keyword evidence="1" id="KW-1133">Transmembrane helix</keyword>
<evidence type="ECO:0008006" key="4">
    <source>
        <dbReference type="Google" id="ProtNLM"/>
    </source>
</evidence>
<evidence type="ECO:0000313" key="3">
    <source>
        <dbReference type="Proteomes" id="UP000078492"/>
    </source>
</evidence>
<reference evidence="2 3" key="1">
    <citation type="submission" date="2015-09" db="EMBL/GenBank/DDBJ databases">
        <title>Trachymyrmex cornetzi WGS genome.</title>
        <authorList>
            <person name="Nygaard S."/>
            <person name="Hu H."/>
            <person name="Boomsma J."/>
            <person name="Zhang G."/>
        </authorList>
    </citation>
    <scope>NUCLEOTIDE SEQUENCE [LARGE SCALE GENOMIC DNA]</scope>
    <source>
        <strain evidence="2">Tcor2-1</strain>
        <tissue evidence="2">Whole body</tissue>
    </source>
</reference>
<evidence type="ECO:0000313" key="2">
    <source>
        <dbReference type="EMBL" id="KYN23414.1"/>
    </source>
</evidence>
<feature type="transmembrane region" description="Helical" evidence="1">
    <location>
        <begin position="102"/>
        <end position="130"/>
    </location>
</feature>
<sequence>MLKIARFRDVWTKCPLTRLYTQKVNIGVIGADLQKEIDKMQRIRPSGQPPKVWQQIEKKDKDGKLMKFTIQEIPEDRYEEAVQHMCTFFLADEPSCRCLNYFYFYSILFFDLSGYMLHLFFVTFCSFFFVDAVNDPLFIQDISTLWRLLVAQGISIAAFTDNPNGGKPVIAGMNTLGVNIKNTKDSISGYQFKSENCKHVLEIVAGSTKIVYEHYKVDKYLYAIGLSVDSDYRGYGLGKDILKIRDLIGPMYGVPATSTVFSSIISQKSAAGAGFEVLAIKNFADMVDKNGKEYFPGIDSKDFKIMAKRLS</sequence>
<keyword evidence="3" id="KW-1185">Reference proteome</keyword>
<keyword evidence="1" id="KW-0472">Membrane</keyword>
<protein>
    <recommendedName>
        <fullName evidence="4">N-acetyltransferase domain-containing protein</fullName>
    </recommendedName>
</protein>
<dbReference type="EMBL" id="KQ979039">
    <property type="protein sequence ID" value="KYN23414.1"/>
    <property type="molecule type" value="Genomic_DNA"/>
</dbReference>
<accession>A0A195EEX8</accession>
<evidence type="ECO:0000256" key="1">
    <source>
        <dbReference type="SAM" id="Phobius"/>
    </source>
</evidence>
<proteinExistence type="predicted"/>
<name>A0A195EEX8_9HYME</name>
<organism evidence="2 3">
    <name type="scientific">Trachymyrmex cornetzi</name>
    <dbReference type="NCBI Taxonomy" id="471704"/>
    <lineage>
        <taxon>Eukaryota</taxon>
        <taxon>Metazoa</taxon>
        <taxon>Ecdysozoa</taxon>
        <taxon>Arthropoda</taxon>
        <taxon>Hexapoda</taxon>
        <taxon>Insecta</taxon>
        <taxon>Pterygota</taxon>
        <taxon>Neoptera</taxon>
        <taxon>Endopterygota</taxon>
        <taxon>Hymenoptera</taxon>
        <taxon>Apocrita</taxon>
        <taxon>Aculeata</taxon>
        <taxon>Formicoidea</taxon>
        <taxon>Formicidae</taxon>
        <taxon>Myrmicinae</taxon>
        <taxon>Trachymyrmex</taxon>
    </lineage>
</organism>
<dbReference type="AlphaFoldDB" id="A0A195EEX8"/>
<dbReference type="Proteomes" id="UP000078492">
    <property type="component" value="Unassembled WGS sequence"/>
</dbReference>